<accession>A0AA88J066</accession>
<feature type="region of interest" description="Disordered" evidence="1">
    <location>
        <begin position="1"/>
        <end position="21"/>
    </location>
</feature>
<evidence type="ECO:0000313" key="2">
    <source>
        <dbReference type="EMBL" id="GMN61683.1"/>
    </source>
</evidence>
<protein>
    <submittedName>
        <fullName evidence="2">Uncharacterized protein</fullName>
    </submittedName>
</protein>
<feature type="region of interest" description="Disordered" evidence="1">
    <location>
        <begin position="29"/>
        <end position="48"/>
    </location>
</feature>
<dbReference type="Proteomes" id="UP001187192">
    <property type="component" value="Unassembled WGS sequence"/>
</dbReference>
<organism evidence="2 3">
    <name type="scientific">Ficus carica</name>
    <name type="common">Common fig</name>
    <dbReference type="NCBI Taxonomy" id="3494"/>
    <lineage>
        <taxon>Eukaryota</taxon>
        <taxon>Viridiplantae</taxon>
        <taxon>Streptophyta</taxon>
        <taxon>Embryophyta</taxon>
        <taxon>Tracheophyta</taxon>
        <taxon>Spermatophyta</taxon>
        <taxon>Magnoliopsida</taxon>
        <taxon>eudicotyledons</taxon>
        <taxon>Gunneridae</taxon>
        <taxon>Pentapetalae</taxon>
        <taxon>rosids</taxon>
        <taxon>fabids</taxon>
        <taxon>Rosales</taxon>
        <taxon>Moraceae</taxon>
        <taxon>Ficeae</taxon>
        <taxon>Ficus</taxon>
    </lineage>
</organism>
<evidence type="ECO:0000313" key="3">
    <source>
        <dbReference type="Proteomes" id="UP001187192"/>
    </source>
</evidence>
<dbReference type="AlphaFoldDB" id="A0AA88J066"/>
<comment type="caution">
    <text evidence="2">The sequence shown here is derived from an EMBL/GenBank/DDBJ whole genome shotgun (WGS) entry which is preliminary data.</text>
</comment>
<gene>
    <name evidence="2" type="ORF">TIFTF001_030776</name>
</gene>
<name>A0AA88J066_FICCA</name>
<evidence type="ECO:0000256" key="1">
    <source>
        <dbReference type="SAM" id="MobiDB-lite"/>
    </source>
</evidence>
<proteinExistence type="predicted"/>
<dbReference type="EMBL" id="BTGU01000115">
    <property type="protein sequence ID" value="GMN61683.1"/>
    <property type="molecule type" value="Genomic_DNA"/>
</dbReference>
<sequence length="48" mass="5289">MPPPSSPKDCHHHTNLTPHATTVVAERLPPPYKSHHCGDQTPQRISIA</sequence>
<keyword evidence="3" id="KW-1185">Reference proteome</keyword>
<reference evidence="2" key="1">
    <citation type="submission" date="2023-07" db="EMBL/GenBank/DDBJ databases">
        <title>draft genome sequence of fig (Ficus carica).</title>
        <authorList>
            <person name="Takahashi T."/>
            <person name="Nishimura K."/>
        </authorList>
    </citation>
    <scope>NUCLEOTIDE SEQUENCE</scope>
</reference>